<dbReference type="NCBIfam" id="TIGR00685">
    <property type="entry name" value="T6PP"/>
    <property type="match status" value="1"/>
</dbReference>
<dbReference type="GO" id="GO:0004805">
    <property type="term" value="F:trehalose-phosphatase activity"/>
    <property type="evidence" value="ECO:0007669"/>
    <property type="project" value="UniProtKB-EC"/>
</dbReference>
<dbReference type="PANTHER" id="PTHR43768:SF3">
    <property type="entry name" value="TREHALOSE 6-PHOSPHATE PHOSPHATASE"/>
    <property type="match status" value="1"/>
</dbReference>
<comment type="similarity">
    <text evidence="2 4">Belongs to the trehalose phosphatase family.</text>
</comment>
<keyword evidence="4" id="KW-0460">Magnesium</keyword>
<comment type="pathway">
    <text evidence="1 4">Glycan biosynthesis; trehalose biosynthesis.</text>
</comment>
<evidence type="ECO:0000256" key="1">
    <source>
        <dbReference type="ARBA" id="ARBA00005199"/>
    </source>
</evidence>
<dbReference type="InterPro" id="IPR006379">
    <property type="entry name" value="HAD-SF_hydro_IIB"/>
</dbReference>
<dbReference type="InterPro" id="IPR044651">
    <property type="entry name" value="OTSB-like"/>
</dbReference>
<dbReference type="InterPro" id="IPR003337">
    <property type="entry name" value="Trehalose_PPase"/>
</dbReference>
<dbReference type="EC" id="3.1.3.12" evidence="4"/>
<accession>A0A3R9S1J7</accession>
<dbReference type="Gene3D" id="3.40.50.1000">
    <property type="entry name" value="HAD superfamily/HAD-like"/>
    <property type="match status" value="1"/>
</dbReference>
<dbReference type="Pfam" id="PF02358">
    <property type="entry name" value="Trehalose_PPase"/>
    <property type="match status" value="1"/>
</dbReference>
<protein>
    <recommendedName>
        <fullName evidence="4">Trehalose 6-phosphate phosphatase</fullName>
        <ecNumber evidence="4">3.1.3.12</ecNumber>
    </recommendedName>
</protein>
<dbReference type="RefSeq" id="WP_017387230.1">
    <property type="nucleotide sequence ID" value="NZ_BBTQ01000019.1"/>
</dbReference>
<dbReference type="InterPro" id="IPR036412">
    <property type="entry name" value="HAD-like_sf"/>
</dbReference>
<evidence type="ECO:0000256" key="3">
    <source>
        <dbReference type="ARBA" id="ARBA00022801"/>
    </source>
</evidence>
<proteinExistence type="inferred from homology"/>
<dbReference type="PANTHER" id="PTHR43768">
    <property type="entry name" value="TREHALOSE 6-PHOSPHATE PHOSPHATASE"/>
    <property type="match status" value="1"/>
</dbReference>
<keyword evidence="3 4" id="KW-0378">Hydrolase</keyword>
<evidence type="ECO:0000313" key="5">
    <source>
        <dbReference type="EMBL" id="RSO57050.1"/>
    </source>
</evidence>
<dbReference type="EMBL" id="RFEW01000015">
    <property type="protein sequence ID" value="RSO57050.1"/>
    <property type="molecule type" value="Genomic_DNA"/>
</dbReference>
<comment type="function">
    <text evidence="4">Removes the phosphate from trehalose 6-phosphate to produce free trehalose.</text>
</comment>
<sequence length="283" mass="31896">MNSQSTISDGREKNTSFVTPNDIINNLSLDKNYCLFLDIDGTLAPFQINPEHSFIPQTTLDVIKKITKLNIPVIAVTGRDVDTASKLLHPIEVPIAGLHGLDIYFDSGNYIRPDLSSINFKKLKQDITKNCDKHPELLIEDKGYSIALHYRKNPNLENNAINIMQRINLHYPQLKINRGKFVVELIPNQADKGRAIKTILNHLDLPAVLPIFIGDDLTDESGFTYINQQSGLSIKVGPGETQAKYRLKDIDNVADFLLLFQNRIKSLYVKNSQNQNGEKLCLN</sequence>
<dbReference type="Proteomes" id="UP000271320">
    <property type="component" value="Unassembled WGS sequence"/>
</dbReference>
<dbReference type="Gene3D" id="3.30.70.1020">
    <property type="entry name" value="Trehalose-6-phosphate phosphatase related protein, domain 2"/>
    <property type="match status" value="1"/>
</dbReference>
<evidence type="ECO:0000313" key="6">
    <source>
        <dbReference type="Proteomes" id="UP000271320"/>
    </source>
</evidence>
<dbReference type="SUPFAM" id="SSF56784">
    <property type="entry name" value="HAD-like"/>
    <property type="match status" value="1"/>
</dbReference>
<dbReference type="AlphaFoldDB" id="A0A3R9S1J7"/>
<evidence type="ECO:0000256" key="2">
    <source>
        <dbReference type="ARBA" id="ARBA00008770"/>
    </source>
</evidence>
<comment type="catalytic activity">
    <reaction evidence="4">
        <text>alpha,alpha-trehalose 6-phosphate + H2O = alpha,alpha-trehalose + phosphate</text>
        <dbReference type="Rhea" id="RHEA:23420"/>
        <dbReference type="ChEBI" id="CHEBI:15377"/>
        <dbReference type="ChEBI" id="CHEBI:16551"/>
        <dbReference type="ChEBI" id="CHEBI:43474"/>
        <dbReference type="ChEBI" id="CHEBI:58429"/>
        <dbReference type="EC" id="3.1.3.12"/>
    </reaction>
</comment>
<reference evidence="5 6" key="1">
    <citation type="submission" date="2018-10" db="EMBL/GenBank/DDBJ databases">
        <title>GWAS and RNA-Seq identify cryptic mechanisms of antimicrobial resistance in Acinetobacter baumannii.</title>
        <authorList>
            <person name="Sahl J.W."/>
        </authorList>
    </citation>
    <scope>NUCLEOTIDE SEQUENCE [LARGE SCALE GENOMIC DNA]</scope>
    <source>
        <strain evidence="5 6">TG41884</strain>
    </source>
</reference>
<dbReference type="NCBIfam" id="TIGR01484">
    <property type="entry name" value="HAD-SF-IIB"/>
    <property type="match status" value="1"/>
</dbReference>
<dbReference type="GO" id="GO:0005992">
    <property type="term" value="P:trehalose biosynthetic process"/>
    <property type="evidence" value="ECO:0007669"/>
    <property type="project" value="UniProtKB-UniPathway"/>
</dbReference>
<comment type="caution">
    <text evidence="5">The sequence shown here is derived from an EMBL/GenBank/DDBJ whole genome shotgun (WGS) entry which is preliminary data.</text>
</comment>
<organism evidence="5 6">
    <name type="scientific">Acinetobacter pittii</name>
    <name type="common">Acinetobacter genomosp. 3</name>
    <dbReference type="NCBI Taxonomy" id="48296"/>
    <lineage>
        <taxon>Bacteria</taxon>
        <taxon>Pseudomonadati</taxon>
        <taxon>Pseudomonadota</taxon>
        <taxon>Gammaproteobacteria</taxon>
        <taxon>Moraxellales</taxon>
        <taxon>Moraxellaceae</taxon>
        <taxon>Acinetobacter</taxon>
        <taxon>Acinetobacter calcoaceticus/baumannii complex</taxon>
    </lineage>
</organism>
<comment type="cofactor">
    <cofactor evidence="4">
        <name>Mg(2+)</name>
        <dbReference type="ChEBI" id="CHEBI:18420"/>
    </cofactor>
</comment>
<dbReference type="CDD" id="cd01627">
    <property type="entry name" value="HAD_TPP"/>
    <property type="match status" value="1"/>
</dbReference>
<dbReference type="InterPro" id="IPR023214">
    <property type="entry name" value="HAD_sf"/>
</dbReference>
<gene>
    <name evidence="5" type="primary">otsB</name>
    <name evidence="5" type="ORF">EA752_15970</name>
</gene>
<name>A0A3R9S1J7_ACIPI</name>
<evidence type="ECO:0000256" key="4">
    <source>
        <dbReference type="RuleBase" id="RU361117"/>
    </source>
</evidence>
<keyword evidence="4" id="KW-0479">Metal-binding</keyword>
<dbReference type="GO" id="GO:0000287">
    <property type="term" value="F:magnesium ion binding"/>
    <property type="evidence" value="ECO:0007669"/>
    <property type="project" value="UniProtKB-ARBA"/>
</dbReference>